<evidence type="ECO:0000259" key="4">
    <source>
        <dbReference type="Pfam" id="PF02230"/>
    </source>
</evidence>
<evidence type="ECO:0000256" key="1">
    <source>
        <dbReference type="ARBA" id="ARBA00006499"/>
    </source>
</evidence>
<gene>
    <name evidence="5" type="ORF">TrST_g5064</name>
</gene>
<dbReference type="GO" id="GO:0008474">
    <property type="term" value="F:palmitoyl-(protein) hydrolase activity"/>
    <property type="evidence" value="ECO:0007669"/>
    <property type="project" value="TreeGrafter"/>
</dbReference>
<feature type="compositionally biased region" description="Pro residues" evidence="3">
    <location>
        <begin position="165"/>
        <end position="185"/>
    </location>
</feature>
<dbReference type="PANTHER" id="PTHR10655">
    <property type="entry name" value="LYSOPHOSPHOLIPASE-RELATED"/>
    <property type="match status" value="1"/>
</dbReference>
<dbReference type="Gene3D" id="3.40.50.1820">
    <property type="entry name" value="alpha/beta hydrolase"/>
    <property type="match status" value="1"/>
</dbReference>
<dbReference type="GO" id="GO:0005737">
    <property type="term" value="C:cytoplasm"/>
    <property type="evidence" value="ECO:0007669"/>
    <property type="project" value="TreeGrafter"/>
</dbReference>
<dbReference type="InterPro" id="IPR003140">
    <property type="entry name" value="PLipase/COase/thioEstase"/>
</dbReference>
<comment type="similarity">
    <text evidence="1">Belongs to the AB hydrolase superfamily. AB hydrolase 2 family.</text>
</comment>
<feature type="region of interest" description="Disordered" evidence="3">
    <location>
        <begin position="1"/>
        <end position="23"/>
    </location>
</feature>
<dbReference type="InterPro" id="IPR050565">
    <property type="entry name" value="LYPA1-2/EST-like"/>
</dbReference>
<protein>
    <recommendedName>
        <fullName evidence="4">Phospholipase/carboxylesterase/thioesterase domain-containing protein</fullName>
    </recommendedName>
</protein>
<dbReference type="EMBL" id="BRXY01000219">
    <property type="protein sequence ID" value="GMH78299.1"/>
    <property type="molecule type" value="Genomic_DNA"/>
</dbReference>
<name>A0A9W7AUW1_9STRA</name>
<keyword evidence="2" id="KW-0378">Hydrolase</keyword>
<dbReference type="Pfam" id="PF02230">
    <property type="entry name" value="Abhydrolase_2"/>
    <property type="match status" value="1"/>
</dbReference>
<dbReference type="PANTHER" id="PTHR10655:SF17">
    <property type="entry name" value="LYSOPHOSPHOLIPASE-LIKE PROTEIN 1"/>
    <property type="match status" value="1"/>
</dbReference>
<evidence type="ECO:0000256" key="2">
    <source>
        <dbReference type="ARBA" id="ARBA00022801"/>
    </source>
</evidence>
<feature type="compositionally biased region" description="Low complexity" evidence="3">
    <location>
        <begin position="382"/>
        <end position="393"/>
    </location>
</feature>
<organism evidence="5 6">
    <name type="scientific">Triparma strigata</name>
    <dbReference type="NCBI Taxonomy" id="1606541"/>
    <lineage>
        <taxon>Eukaryota</taxon>
        <taxon>Sar</taxon>
        <taxon>Stramenopiles</taxon>
        <taxon>Ochrophyta</taxon>
        <taxon>Bolidophyceae</taxon>
        <taxon>Parmales</taxon>
        <taxon>Triparmaceae</taxon>
        <taxon>Triparma</taxon>
    </lineage>
</organism>
<dbReference type="AlphaFoldDB" id="A0A9W7AUW1"/>
<keyword evidence="6" id="KW-1185">Reference proteome</keyword>
<sequence length="860" mass="91766">MASSLNLSPLNPPSSSPPPNLLHHSVVSEGSSFSSSSPVHVLSPVDEAFLRPSNPILVHLAIITSSPLDTPTFVNAVKASNLAIPLKLSSVPKTQEALLPSSSQLFPPCGSAELSIRLNHVPSASKTCIALTWDHALSDVGGVMCVLRRISVLYSGADSPLEPLPPLPPLPLPSTPVHPPLPPLPRGKSQPATLTYSYTPDQLQTLKSLTNSTSHLSLFADIILLLLSSGLPLASFSVSKSTRTEPSSVGNSTLIHSNCLPTSITLQTLTSTFASTLKTPGVPLLSRPSSIHFTSWWHPLQTKLEFHNHNHQPAFAIGDDSALAASRIVKRTGQCNVTVMPSSSGLSVTLRGPKKILIRMHEIVKACEGKPYSTPLPPLPTPTLQQQAPPATAGPLTPTSALVWLHGLGDSPSSWQRGKFPNLSPSISLHVPSAPPGPVPSQVSTENIPSWFPIPSYPLTSNNVDSRELNTAISSIHELLKSLPYPPSRIVLGGFSQGGALALAAGLCHQPPLAGIVSVSGWLPSSSCSSSLSSPFLFTCGTSDPIVPFTLAKKSGASLSALATASAANATISHVQRGSHTPKKPELEQVTAFINSYLPPPSFEEDARPLIKKASERPKSKRAKALANYRKPSPASPVPASLFSGNVLTFDLGTYDLKAALSADLGSRTLSSLYASVAPEERPAVVASDLKSLCEQYERLVRDVVAPHLRAVASDDLTEPVLYQFPPTVRAQKWCGQEVGARSESGRRMLLGPLHSDADYGHQEGEINFWLPLTDVLSNNTLWAETEAGLGDFEPVLVKCGEVFRFHGQSCRHLAVTSQNAAEGGEEARISLDFRCALKSHFDNNWEAPGLLFRHEYRTI</sequence>
<evidence type="ECO:0000313" key="6">
    <source>
        <dbReference type="Proteomes" id="UP001165085"/>
    </source>
</evidence>
<dbReference type="Proteomes" id="UP001165085">
    <property type="component" value="Unassembled WGS sequence"/>
</dbReference>
<proteinExistence type="inferred from homology"/>
<evidence type="ECO:0000313" key="5">
    <source>
        <dbReference type="EMBL" id="GMH78299.1"/>
    </source>
</evidence>
<feature type="region of interest" description="Disordered" evidence="3">
    <location>
        <begin position="165"/>
        <end position="193"/>
    </location>
</feature>
<feature type="domain" description="Phospholipase/carboxylesterase/thioesterase" evidence="4">
    <location>
        <begin position="398"/>
        <end position="596"/>
    </location>
</feature>
<dbReference type="GO" id="GO:0052689">
    <property type="term" value="F:carboxylic ester hydrolase activity"/>
    <property type="evidence" value="ECO:0007669"/>
    <property type="project" value="TreeGrafter"/>
</dbReference>
<feature type="region of interest" description="Disordered" evidence="3">
    <location>
        <begin position="374"/>
        <end position="393"/>
    </location>
</feature>
<feature type="compositionally biased region" description="Pro residues" evidence="3">
    <location>
        <begin position="10"/>
        <end position="20"/>
    </location>
</feature>
<evidence type="ECO:0000256" key="3">
    <source>
        <dbReference type="SAM" id="MobiDB-lite"/>
    </source>
</evidence>
<dbReference type="InterPro" id="IPR029058">
    <property type="entry name" value="AB_hydrolase_fold"/>
</dbReference>
<dbReference type="SUPFAM" id="SSF53474">
    <property type="entry name" value="alpha/beta-Hydrolases"/>
    <property type="match status" value="1"/>
</dbReference>
<dbReference type="OrthoDB" id="2418081at2759"/>
<reference evidence="6" key="1">
    <citation type="journal article" date="2023" name="Commun. Biol.">
        <title>Genome analysis of Parmales, the sister group of diatoms, reveals the evolutionary specialization of diatoms from phago-mixotrophs to photoautotrophs.</title>
        <authorList>
            <person name="Ban H."/>
            <person name="Sato S."/>
            <person name="Yoshikawa S."/>
            <person name="Yamada K."/>
            <person name="Nakamura Y."/>
            <person name="Ichinomiya M."/>
            <person name="Sato N."/>
            <person name="Blanc-Mathieu R."/>
            <person name="Endo H."/>
            <person name="Kuwata A."/>
            <person name="Ogata H."/>
        </authorList>
    </citation>
    <scope>NUCLEOTIDE SEQUENCE [LARGE SCALE GENOMIC DNA]</scope>
    <source>
        <strain evidence="6">NIES 3701</strain>
    </source>
</reference>
<comment type="caution">
    <text evidence="5">The sequence shown here is derived from an EMBL/GenBank/DDBJ whole genome shotgun (WGS) entry which is preliminary data.</text>
</comment>
<accession>A0A9W7AUW1</accession>